<dbReference type="Proteomes" id="UP000729402">
    <property type="component" value="Unassembled WGS sequence"/>
</dbReference>
<reference evidence="3" key="2">
    <citation type="submission" date="2021-02" db="EMBL/GenBank/DDBJ databases">
        <authorList>
            <person name="Kimball J.A."/>
            <person name="Haas M.W."/>
            <person name="Macchietto M."/>
            <person name="Kono T."/>
            <person name="Duquette J."/>
            <person name="Shao M."/>
        </authorList>
    </citation>
    <scope>NUCLEOTIDE SEQUENCE</scope>
    <source>
        <tissue evidence="3">Fresh leaf tissue</tissue>
    </source>
</reference>
<name>A0A8J5VGK1_ZIZPA</name>
<dbReference type="EMBL" id="JAAALK010000290">
    <property type="protein sequence ID" value="KAG8046773.1"/>
    <property type="molecule type" value="Genomic_DNA"/>
</dbReference>
<evidence type="ECO:0000256" key="1">
    <source>
        <dbReference type="SAM" id="MobiDB-lite"/>
    </source>
</evidence>
<evidence type="ECO:0000313" key="4">
    <source>
        <dbReference type="Proteomes" id="UP000729402"/>
    </source>
</evidence>
<evidence type="ECO:0000313" key="3">
    <source>
        <dbReference type="EMBL" id="KAG8046773.1"/>
    </source>
</evidence>
<dbReference type="AlphaFoldDB" id="A0A8J5VGK1"/>
<evidence type="ECO:0008006" key="5">
    <source>
        <dbReference type="Google" id="ProtNLM"/>
    </source>
</evidence>
<evidence type="ECO:0000256" key="2">
    <source>
        <dbReference type="SAM" id="SignalP"/>
    </source>
</evidence>
<accession>A0A8J5VGK1</accession>
<sequence>MLLLFLMTIIIVDVVRESNGQASIPRLRSIAARRAVPPPAEEDPAAEAAGEAGGEKDEHTMAAPAHSL</sequence>
<proteinExistence type="predicted"/>
<protein>
    <recommendedName>
        <fullName evidence="5">Secreted protein</fullName>
    </recommendedName>
</protein>
<feature type="region of interest" description="Disordered" evidence="1">
    <location>
        <begin position="34"/>
        <end position="68"/>
    </location>
</feature>
<comment type="caution">
    <text evidence="3">The sequence shown here is derived from an EMBL/GenBank/DDBJ whole genome shotgun (WGS) entry which is preliminary data.</text>
</comment>
<feature type="chain" id="PRO_5035212241" description="Secreted protein" evidence="2">
    <location>
        <begin position="18"/>
        <end position="68"/>
    </location>
</feature>
<keyword evidence="2" id="KW-0732">Signal</keyword>
<organism evidence="3 4">
    <name type="scientific">Zizania palustris</name>
    <name type="common">Northern wild rice</name>
    <dbReference type="NCBI Taxonomy" id="103762"/>
    <lineage>
        <taxon>Eukaryota</taxon>
        <taxon>Viridiplantae</taxon>
        <taxon>Streptophyta</taxon>
        <taxon>Embryophyta</taxon>
        <taxon>Tracheophyta</taxon>
        <taxon>Spermatophyta</taxon>
        <taxon>Magnoliopsida</taxon>
        <taxon>Liliopsida</taxon>
        <taxon>Poales</taxon>
        <taxon>Poaceae</taxon>
        <taxon>BOP clade</taxon>
        <taxon>Oryzoideae</taxon>
        <taxon>Oryzeae</taxon>
        <taxon>Zizaniinae</taxon>
        <taxon>Zizania</taxon>
    </lineage>
</organism>
<feature type="signal peptide" evidence="2">
    <location>
        <begin position="1"/>
        <end position="17"/>
    </location>
</feature>
<gene>
    <name evidence="3" type="ORF">GUJ93_ZPchr0008g13742</name>
</gene>
<reference evidence="3" key="1">
    <citation type="journal article" date="2021" name="bioRxiv">
        <title>Whole Genome Assembly and Annotation of Northern Wild Rice, Zizania palustris L., Supports a Whole Genome Duplication in the Zizania Genus.</title>
        <authorList>
            <person name="Haas M."/>
            <person name="Kono T."/>
            <person name="Macchietto M."/>
            <person name="Millas R."/>
            <person name="McGilp L."/>
            <person name="Shao M."/>
            <person name="Duquette J."/>
            <person name="Hirsch C.N."/>
            <person name="Kimball J."/>
        </authorList>
    </citation>
    <scope>NUCLEOTIDE SEQUENCE</scope>
    <source>
        <tissue evidence="3">Fresh leaf tissue</tissue>
    </source>
</reference>
<keyword evidence="4" id="KW-1185">Reference proteome</keyword>